<accession>A0A9P6DGK0</accession>
<name>A0A9P6DGK0_PLEER</name>
<dbReference type="EMBL" id="MU154549">
    <property type="protein sequence ID" value="KAF9496794.1"/>
    <property type="molecule type" value="Genomic_DNA"/>
</dbReference>
<comment type="caution">
    <text evidence="1">The sequence shown here is derived from an EMBL/GenBank/DDBJ whole genome shotgun (WGS) entry which is preliminary data.</text>
</comment>
<evidence type="ECO:0000313" key="1">
    <source>
        <dbReference type="EMBL" id="KAF9496794.1"/>
    </source>
</evidence>
<dbReference type="OrthoDB" id="60858at2759"/>
<protein>
    <submittedName>
        <fullName evidence="1">Uncharacterized protein</fullName>
    </submittedName>
</protein>
<organism evidence="1 2">
    <name type="scientific">Pleurotus eryngii</name>
    <name type="common">Boletus of the steppes</name>
    <dbReference type="NCBI Taxonomy" id="5323"/>
    <lineage>
        <taxon>Eukaryota</taxon>
        <taxon>Fungi</taxon>
        <taxon>Dikarya</taxon>
        <taxon>Basidiomycota</taxon>
        <taxon>Agaricomycotina</taxon>
        <taxon>Agaricomycetes</taxon>
        <taxon>Agaricomycetidae</taxon>
        <taxon>Agaricales</taxon>
        <taxon>Pleurotineae</taxon>
        <taxon>Pleurotaceae</taxon>
        <taxon>Pleurotus</taxon>
    </lineage>
</organism>
<dbReference type="Proteomes" id="UP000807025">
    <property type="component" value="Unassembled WGS sequence"/>
</dbReference>
<reference evidence="1" key="1">
    <citation type="submission" date="2020-11" db="EMBL/GenBank/DDBJ databases">
        <authorList>
            <consortium name="DOE Joint Genome Institute"/>
            <person name="Ahrendt S."/>
            <person name="Riley R."/>
            <person name="Andreopoulos W."/>
            <person name="Labutti K."/>
            <person name="Pangilinan J."/>
            <person name="Ruiz-Duenas F.J."/>
            <person name="Barrasa J.M."/>
            <person name="Sanchez-Garcia M."/>
            <person name="Camarero S."/>
            <person name="Miyauchi S."/>
            <person name="Serrano A."/>
            <person name="Linde D."/>
            <person name="Babiker R."/>
            <person name="Drula E."/>
            <person name="Ayuso-Fernandez I."/>
            <person name="Pacheco R."/>
            <person name="Padilla G."/>
            <person name="Ferreira P."/>
            <person name="Barriuso J."/>
            <person name="Kellner H."/>
            <person name="Castanera R."/>
            <person name="Alfaro M."/>
            <person name="Ramirez L."/>
            <person name="Pisabarro A.G."/>
            <person name="Kuo A."/>
            <person name="Tritt A."/>
            <person name="Lipzen A."/>
            <person name="He G."/>
            <person name="Yan M."/>
            <person name="Ng V."/>
            <person name="Cullen D."/>
            <person name="Martin F."/>
            <person name="Rosso M.-N."/>
            <person name="Henrissat B."/>
            <person name="Hibbett D."/>
            <person name="Martinez A.T."/>
            <person name="Grigoriev I.V."/>
        </authorList>
    </citation>
    <scope>NUCLEOTIDE SEQUENCE</scope>
    <source>
        <strain evidence="1">ATCC 90797</strain>
    </source>
</reference>
<dbReference type="AlphaFoldDB" id="A0A9P6DGK0"/>
<keyword evidence="2" id="KW-1185">Reference proteome</keyword>
<gene>
    <name evidence="1" type="ORF">BDN71DRAFT_1495093</name>
</gene>
<sequence>MKGGDLHGIWSPYALCQEVDYALQEGNGFTLAQSFDSGHCLGLRRHRHDPLQNGPLLGPYCGFCAVGHNSMRDLIILQIIPNSLWISTLAEVVSVGAVVCFWLAECGIE</sequence>
<proteinExistence type="predicted"/>
<evidence type="ECO:0000313" key="2">
    <source>
        <dbReference type="Proteomes" id="UP000807025"/>
    </source>
</evidence>